<sequence length="301" mass="33836">MSAFRHPDPKIGGGYDPTYDYNSQPGRGYDPNNFPPPPRSEHGTNASAYEEHGYAPRGHANPEDDPHALAPYDEEKAWAQYTDAYGPPPASDRSSVRQARPAPPPMTDSFDSRYDDRRYDDGGRSRYDDRDHRRQSRGYRDDRDYDYDRRERARPPPSEDDDRLRKHHSHGSPKSGKDFLGGGDGERGLGATLLGGAAGAFLGDQADKGMLGTVGGAVLGALAAKAGEKQWDKREKKKETKEVVTRRRLDEEYRSSSGDRYHASRGSSSRMDEFRPRREGVPPGSRRRRDERSEEGYMSDE</sequence>
<feature type="compositionally biased region" description="Basic and acidic residues" evidence="1">
    <location>
        <begin position="49"/>
        <end position="77"/>
    </location>
</feature>
<feature type="compositionally biased region" description="Basic and acidic residues" evidence="1">
    <location>
        <begin position="110"/>
        <end position="154"/>
    </location>
</feature>
<evidence type="ECO:0000256" key="1">
    <source>
        <dbReference type="SAM" id="MobiDB-lite"/>
    </source>
</evidence>
<dbReference type="AlphaFoldDB" id="A0AAN7TDM4"/>
<feature type="compositionally biased region" description="Basic and acidic residues" evidence="1">
    <location>
        <begin position="226"/>
        <end position="262"/>
    </location>
</feature>
<gene>
    <name evidence="2" type="ORF">LTR62_006853</name>
</gene>
<feature type="region of interest" description="Disordered" evidence="1">
    <location>
        <begin position="1"/>
        <end position="192"/>
    </location>
</feature>
<evidence type="ECO:0000313" key="3">
    <source>
        <dbReference type="Proteomes" id="UP001310890"/>
    </source>
</evidence>
<feature type="compositionally biased region" description="Basic and acidic residues" evidence="1">
    <location>
        <begin position="270"/>
        <end position="280"/>
    </location>
</feature>
<dbReference type="PANTHER" id="PTHR37014:SF10">
    <property type="entry name" value="RICH PROTEIN MS8, PUTATIVE (AFU_ORTHOLOGUE AFUA_7G05650)-RELATED"/>
    <property type="match status" value="1"/>
</dbReference>
<protein>
    <recommendedName>
        <fullName evidence="4">Glycine zipper 2TM domain-containing protein</fullName>
    </recommendedName>
</protein>
<evidence type="ECO:0000313" key="2">
    <source>
        <dbReference type="EMBL" id="KAK5109616.1"/>
    </source>
</evidence>
<feature type="region of interest" description="Disordered" evidence="1">
    <location>
        <begin position="225"/>
        <end position="301"/>
    </location>
</feature>
<reference evidence="2" key="1">
    <citation type="submission" date="2023-08" db="EMBL/GenBank/DDBJ databases">
        <title>Black Yeasts Isolated from many extreme environments.</title>
        <authorList>
            <person name="Coleine C."/>
            <person name="Stajich J.E."/>
            <person name="Selbmann L."/>
        </authorList>
    </citation>
    <scope>NUCLEOTIDE SEQUENCE</scope>
    <source>
        <strain evidence="2">CCFEE 5401</strain>
    </source>
</reference>
<dbReference type="EMBL" id="JAVRRL010000061">
    <property type="protein sequence ID" value="KAK5109616.1"/>
    <property type="molecule type" value="Genomic_DNA"/>
</dbReference>
<proteinExistence type="predicted"/>
<comment type="caution">
    <text evidence="2">The sequence shown here is derived from an EMBL/GenBank/DDBJ whole genome shotgun (WGS) entry which is preliminary data.</text>
</comment>
<organism evidence="2 3">
    <name type="scientific">Meristemomyces frigidus</name>
    <dbReference type="NCBI Taxonomy" id="1508187"/>
    <lineage>
        <taxon>Eukaryota</taxon>
        <taxon>Fungi</taxon>
        <taxon>Dikarya</taxon>
        <taxon>Ascomycota</taxon>
        <taxon>Pezizomycotina</taxon>
        <taxon>Dothideomycetes</taxon>
        <taxon>Dothideomycetidae</taxon>
        <taxon>Mycosphaerellales</taxon>
        <taxon>Teratosphaeriaceae</taxon>
        <taxon>Meristemomyces</taxon>
    </lineage>
</organism>
<evidence type="ECO:0008006" key="4">
    <source>
        <dbReference type="Google" id="ProtNLM"/>
    </source>
</evidence>
<dbReference type="Proteomes" id="UP001310890">
    <property type="component" value="Unassembled WGS sequence"/>
</dbReference>
<name>A0AAN7TDM4_9PEZI</name>
<dbReference type="PANTHER" id="PTHR37014">
    <property type="entry name" value="EXPRESSION LETHALITY PROTEIN HEL10, PUTATIVE (AFU_ORTHOLOGUE AFUA_1G06580)-RELATED"/>
    <property type="match status" value="1"/>
</dbReference>
<accession>A0AAN7TDM4</accession>